<evidence type="ECO:0000313" key="1">
    <source>
        <dbReference type="EMBL" id="GES53255.1"/>
    </source>
</evidence>
<gene>
    <name evidence="1" type="ORF">RsS93_58690</name>
</gene>
<organism evidence="1 2">
    <name type="scientific">Rhizobium dioscoreae</name>
    <dbReference type="NCBI Taxonomy" id="2653122"/>
    <lineage>
        <taxon>Bacteria</taxon>
        <taxon>Pseudomonadati</taxon>
        <taxon>Pseudomonadota</taxon>
        <taxon>Alphaproteobacteria</taxon>
        <taxon>Hyphomicrobiales</taxon>
        <taxon>Rhizobiaceae</taxon>
        <taxon>Rhizobium/Agrobacterium group</taxon>
        <taxon>Rhizobium</taxon>
    </lineage>
</organism>
<name>A0ABQ0ZCG2_9HYPH</name>
<dbReference type="Proteomes" id="UP000390335">
    <property type="component" value="Unassembled WGS sequence"/>
</dbReference>
<comment type="caution">
    <text evidence="1">The sequence shown here is derived from an EMBL/GenBank/DDBJ whole genome shotgun (WGS) entry which is preliminary data.</text>
</comment>
<evidence type="ECO:0000313" key="2">
    <source>
        <dbReference type="Proteomes" id="UP000390335"/>
    </source>
</evidence>
<dbReference type="EMBL" id="BLAJ01000015">
    <property type="protein sequence ID" value="GES53255.1"/>
    <property type="molecule type" value="Genomic_DNA"/>
</dbReference>
<proteinExistence type="predicted"/>
<protein>
    <submittedName>
        <fullName evidence="1">Uncharacterized protein</fullName>
    </submittedName>
</protein>
<reference evidence="1 2" key="1">
    <citation type="journal article" date="2020" name="Genome Biol. Evol.">
        <title>Rhizobium dioscoreae sp. nov., a plant growth-promoting bacterium isolated from yam (Dioscorea species).</title>
        <authorList>
            <person name="Ouyabe M."/>
            <person name="Tanaka N."/>
            <person name="Shiwa Y."/>
            <person name="Fujita N."/>
            <person name="Kikuno H."/>
            <person name="Babil P."/>
            <person name="Shiwachi H."/>
        </authorList>
    </citation>
    <scope>NUCLEOTIDE SEQUENCE [LARGE SCALE GENOMIC DNA]</scope>
    <source>
        <strain evidence="1 2">S-93</strain>
    </source>
</reference>
<keyword evidence="2" id="KW-1185">Reference proteome</keyword>
<accession>A0ABQ0ZCG2</accession>
<sequence>MATVQVLVTSNQKRTSVNVAALDIDSRNQNGHLATPILSKRLSVPAQGTALGARIDHRASTPTRRLSFFARWSTNAFERVIRESKQ</sequence>